<dbReference type="RefSeq" id="XP_067169243.1">
    <property type="nucleotide sequence ID" value="XM_067313142.1"/>
</dbReference>
<proteinExistence type="predicted"/>
<evidence type="ECO:0000313" key="6">
    <source>
        <dbReference type="RefSeq" id="XP_067169243.1"/>
    </source>
</evidence>
<protein>
    <submittedName>
        <fullName evidence="6">SH2 domain-containing protein 2A</fullName>
    </submittedName>
</protein>
<feature type="domain" description="SH2" evidence="4">
    <location>
        <begin position="84"/>
        <end position="175"/>
    </location>
</feature>
<evidence type="ECO:0000313" key="5">
    <source>
        <dbReference type="Proteomes" id="UP001652627"/>
    </source>
</evidence>
<feature type="region of interest" description="Disordered" evidence="3">
    <location>
        <begin position="180"/>
        <end position="208"/>
    </location>
</feature>
<evidence type="ECO:0000256" key="1">
    <source>
        <dbReference type="ARBA" id="ARBA00022999"/>
    </source>
</evidence>
<feature type="region of interest" description="Disordered" evidence="3">
    <location>
        <begin position="287"/>
        <end position="363"/>
    </location>
</feature>
<name>A0ABM4FWC6_9AVES</name>
<sequence>MDDNRPLFSTFKPISKDEASRGAPAQPWRAEPPPGCQDTCGRVSPGSCPAPASRELAALQARTRLWFEQTQASRLRERGELPAWFHGFVSRRETEQLLQDQPPGCFLVRFSESTVGFVLSYRGRDRCRHFILEQGPDGRYAILGEPSAHAELADLLRHYTAAPVAPYGEFLTVPRGRAPSVPPKVGSSAAAPGPSSPTGNGAAGAEQAYARVRREPVPAAPPRPADAKYQQLERFHTYAEPREGAAPPRHRADREPDEHIPFYAMGRGSAPSASPEENVYSEVALAPRDLPPPLPRGAVSTLPPKARPPAEPTHRRLFRSKSSQASKRRQPPAGSRERGAPSPATEASMNPSPEFDDLVYGRRTVTPERAAAAAAAQEGLENIYEQVSGDRL</sequence>
<dbReference type="SUPFAM" id="SSF55550">
    <property type="entry name" value="SH2 domain"/>
    <property type="match status" value="1"/>
</dbReference>
<evidence type="ECO:0000256" key="2">
    <source>
        <dbReference type="PROSITE-ProRule" id="PRU00191"/>
    </source>
</evidence>
<dbReference type="Proteomes" id="UP001652627">
    <property type="component" value="Chromosome 31"/>
</dbReference>
<accession>A0ABM4FWC6</accession>
<dbReference type="PANTHER" id="PTHR14388:SF9">
    <property type="entry name" value="SH2 DOMAIN-CONTAINING PROTEIN 2A"/>
    <property type="match status" value="1"/>
</dbReference>
<reference evidence="6" key="1">
    <citation type="submission" date="2025-08" db="UniProtKB">
        <authorList>
            <consortium name="RefSeq"/>
        </authorList>
    </citation>
    <scope>IDENTIFICATION</scope>
    <source>
        <tissue evidence="6">Blood</tissue>
    </source>
</reference>
<dbReference type="PRINTS" id="PR00401">
    <property type="entry name" value="SH2DOMAIN"/>
</dbReference>
<dbReference type="InterPro" id="IPR000980">
    <property type="entry name" value="SH2"/>
</dbReference>
<gene>
    <name evidence="6" type="primary">SH2D2A</name>
</gene>
<evidence type="ECO:0000259" key="4">
    <source>
        <dbReference type="PROSITE" id="PS50001"/>
    </source>
</evidence>
<feature type="region of interest" description="Disordered" evidence="3">
    <location>
        <begin position="1"/>
        <end position="44"/>
    </location>
</feature>
<dbReference type="Pfam" id="PF00017">
    <property type="entry name" value="SH2"/>
    <property type="match status" value="1"/>
</dbReference>
<organism evidence="5 6">
    <name type="scientific">Apteryx mantelli</name>
    <name type="common">North Island brown kiwi</name>
    <dbReference type="NCBI Taxonomy" id="2696672"/>
    <lineage>
        <taxon>Eukaryota</taxon>
        <taxon>Metazoa</taxon>
        <taxon>Chordata</taxon>
        <taxon>Craniata</taxon>
        <taxon>Vertebrata</taxon>
        <taxon>Euteleostomi</taxon>
        <taxon>Archelosauria</taxon>
        <taxon>Archosauria</taxon>
        <taxon>Dinosauria</taxon>
        <taxon>Saurischia</taxon>
        <taxon>Theropoda</taxon>
        <taxon>Coelurosauria</taxon>
        <taxon>Aves</taxon>
        <taxon>Palaeognathae</taxon>
        <taxon>Apterygiformes</taxon>
        <taxon>Apterygidae</taxon>
        <taxon>Apteryx</taxon>
    </lineage>
</organism>
<dbReference type="PANTHER" id="PTHR14388">
    <property type="entry name" value="T CELL-SPECIFIC ADAPTER PROTEIN TSAD"/>
    <property type="match status" value="1"/>
</dbReference>
<keyword evidence="5" id="KW-1185">Reference proteome</keyword>
<dbReference type="InterPro" id="IPR036860">
    <property type="entry name" value="SH2_dom_sf"/>
</dbReference>
<dbReference type="Gene3D" id="3.30.505.10">
    <property type="entry name" value="SH2 domain"/>
    <property type="match status" value="1"/>
</dbReference>
<dbReference type="GeneID" id="106495095"/>
<evidence type="ECO:0000256" key="3">
    <source>
        <dbReference type="SAM" id="MobiDB-lite"/>
    </source>
</evidence>
<keyword evidence="1 2" id="KW-0727">SH2 domain</keyword>
<dbReference type="SMART" id="SM00252">
    <property type="entry name" value="SH2"/>
    <property type="match status" value="1"/>
</dbReference>
<feature type="compositionally biased region" description="Low complexity" evidence="3">
    <location>
        <begin position="183"/>
        <end position="205"/>
    </location>
</feature>
<dbReference type="PROSITE" id="PS50001">
    <property type="entry name" value="SH2"/>
    <property type="match status" value="1"/>
</dbReference>